<proteinExistence type="predicted"/>
<dbReference type="NCBIfam" id="TIGR01683">
    <property type="entry name" value="thiS"/>
    <property type="match status" value="1"/>
</dbReference>
<dbReference type="PANTHER" id="PTHR34472:SF1">
    <property type="entry name" value="SULFUR CARRIER PROTEIN THIS"/>
    <property type="match status" value="1"/>
</dbReference>
<evidence type="ECO:0000313" key="1">
    <source>
        <dbReference type="EMBL" id="BAO81154.1"/>
    </source>
</evidence>
<accession>A0A060NQG3</accession>
<protein>
    <submittedName>
        <fullName evidence="1">Sulfur transfer protein involved in thiamine biosynthesis</fullName>
    </submittedName>
</protein>
<dbReference type="InterPro" id="IPR010035">
    <property type="entry name" value="Thi_S"/>
</dbReference>
<gene>
    <name evidence="1" type="primary">thiS</name>
    <name evidence="1" type="ORF">SRAA_1300</name>
</gene>
<dbReference type="Gene3D" id="3.10.20.30">
    <property type="match status" value="1"/>
</dbReference>
<dbReference type="InterPro" id="IPR003749">
    <property type="entry name" value="ThiS/MoaD-like"/>
</dbReference>
<dbReference type="InterPro" id="IPR016155">
    <property type="entry name" value="Mopterin_synth/thiamin_S_b"/>
</dbReference>
<dbReference type="AlphaFoldDB" id="A0A060NQG3"/>
<keyword evidence="2" id="KW-1185">Reference proteome</keyword>
<dbReference type="Pfam" id="PF02597">
    <property type="entry name" value="ThiS"/>
    <property type="match status" value="1"/>
</dbReference>
<dbReference type="InterPro" id="IPR012675">
    <property type="entry name" value="Beta-grasp_dom_sf"/>
</dbReference>
<sequence length="77" mass="7949">MTPPLAATASATLQIWLNQQPLTLPLGATLADAVAAVRPAEPFAAALNLQFVPKSQYAHTALAEGDRIELISPVTGG</sequence>
<reference evidence="1 2" key="1">
    <citation type="journal article" date="2014" name="Nat. Commun.">
        <title>Physiological and genomic features of highly alkaliphilic hydrogen-utilizing Betaproteobacteria from a continental serpentinizing site.</title>
        <authorList>
            <person name="Suzuki S."/>
            <person name="Kuenen J.G."/>
            <person name="Schipper K."/>
            <person name="van der Velde S."/>
            <person name="Ishii S."/>
            <person name="Wu A."/>
            <person name="Sorokin D.Y."/>
            <person name="Tenney A."/>
            <person name="Meng X.Y."/>
            <person name="Morrill P.L."/>
            <person name="Kamagata Y."/>
            <person name="Muyzer G."/>
            <person name="Nealson K.H."/>
        </authorList>
    </citation>
    <scope>NUCLEOTIDE SEQUENCE [LARGE SCALE GENOMIC DNA]</scope>
    <source>
        <strain evidence="1 2">A1</strain>
    </source>
</reference>
<dbReference type="SUPFAM" id="SSF54285">
    <property type="entry name" value="MoaD/ThiS"/>
    <property type="match status" value="1"/>
</dbReference>
<name>A0A060NQG3_9BURK</name>
<dbReference type="EMBL" id="AP014568">
    <property type="protein sequence ID" value="BAO81154.1"/>
    <property type="molecule type" value="Genomic_DNA"/>
</dbReference>
<dbReference type="STRING" id="1458425.SRAA_1300"/>
<dbReference type="HOGENOM" id="CLU_174611_2_0_4"/>
<dbReference type="KEGG" id="cbaa:SRAA_1300"/>
<dbReference type="PANTHER" id="PTHR34472">
    <property type="entry name" value="SULFUR CARRIER PROTEIN THIS"/>
    <property type="match status" value="1"/>
</dbReference>
<organism evidence="1 2">
    <name type="scientific">Serpentinimonas raichei</name>
    <dbReference type="NCBI Taxonomy" id="1458425"/>
    <lineage>
        <taxon>Bacteria</taxon>
        <taxon>Pseudomonadati</taxon>
        <taxon>Pseudomonadota</taxon>
        <taxon>Betaproteobacteria</taxon>
        <taxon>Burkholderiales</taxon>
        <taxon>Comamonadaceae</taxon>
        <taxon>Serpentinimonas</taxon>
    </lineage>
</organism>
<dbReference type="CDD" id="cd00565">
    <property type="entry name" value="Ubl_ThiS"/>
    <property type="match status" value="1"/>
</dbReference>
<evidence type="ECO:0000313" key="2">
    <source>
        <dbReference type="Proteomes" id="UP000067461"/>
    </source>
</evidence>
<dbReference type="Proteomes" id="UP000067461">
    <property type="component" value="Chromosome"/>
</dbReference>
<dbReference type="RefSeq" id="WP_420834912.1">
    <property type="nucleotide sequence ID" value="NZ_AP014568.1"/>
</dbReference>